<organism evidence="1 2">
    <name type="scientific">Alistipes shahii</name>
    <dbReference type="NCBI Taxonomy" id="328814"/>
    <lineage>
        <taxon>Bacteria</taxon>
        <taxon>Pseudomonadati</taxon>
        <taxon>Bacteroidota</taxon>
        <taxon>Bacteroidia</taxon>
        <taxon>Bacteroidales</taxon>
        <taxon>Rikenellaceae</taxon>
        <taxon>Alistipes</taxon>
    </lineage>
</organism>
<dbReference type="Proteomes" id="UP000322658">
    <property type="component" value="Unassembled WGS sequence"/>
</dbReference>
<reference evidence="1 2" key="1">
    <citation type="journal article" date="2019" name="Nat. Med.">
        <title>A library of human gut bacterial isolates paired with longitudinal multiomics data enables mechanistic microbiome research.</title>
        <authorList>
            <person name="Poyet M."/>
            <person name="Groussin M."/>
            <person name="Gibbons S.M."/>
            <person name="Avila-Pacheco J."/>
            <person name="Jiang X."/>
            <person name="Kearney S.M."/>
            <person name="Perrotta A.R."/>
            <person name="Berdy B."/>
            <person name="Zhao S."/>
            <person name="Lieberman T.D."/>
            <person name="Swanson P.K."/>
            <person name="Smith M."/>
            <person name="Roesemann S."/>
            <person name="Alexander J.E."/>
            <person name="Rich S.A."/>
            <person name="Livny J."/>
            <person name="Vlamakis H."/>
            <person name="Clish C."/>
            <person name="Bullock K."/>
            <person name="Deik A."/>
            <person name="Scott J."/>
            <person name="Pierce K.A."/>
            <person name="Xavier R.J."/>
            <person name="Alm E.J."/>
        </authorList>
    </citation>
    <scope>NUCLEOTIDE SEQUENCE [LARGE SCALE GENOMIC DNA]</scope>
    <source>
        <strain evidence="1 2">BIOML-A1</strain>
    </source>
</reference>
<dbReference type="Gene3D" id="1.10.10.10">
    <property type="entry name" value="Winged helix-like DNA-binding domain superfamily/Winged helix DNA-binding domain"/>
    <property type="match status" value="1"/>
</dbReference>
<dbReference type="AlphaFoldDB" id="A0A5B3GE24"/>
<evidence type="ECO:0000313" key="1">
    <source>
        <dbReference type="EMBL" id="KAA2371804.1"/>
    </source>
</evidence>
<comment type="caution">
    <text evidence="1">The sequence shown here is derived from an EMBL/GenBank/DDBJ whole genome shotgun (WGS) entry which is preliminary data.</text>
</comment>
<name>A0A5B3GE24_9BACT</name>
<accession>A0A5B3GE24</accession>
<proteinExistence type="predicted"/>
<dbReference type="EMBL" id="VVXJ01000061">
    <property type="protein sequence ID" value="KAA2371804.1"/>
    <property type="molecule type" value="Genomic_DNA"/>
</dbReference>
<gene>
    <name evidence="1" type="ORF">F2Y07_14215</name>
</gene>
<evidence type="ECO:0000313" key="2">
    <source>
        <dbReference type="Proteomes" id="UP000322658"/>
    </source>
</evidence>
<protein>
    <submittedName>
        <fullName evidence="1">Helix-turn-helix domain-containing protein</fullName>
    </submittedName>
</protein>
<dbReference type="InterPro" id="IPR036388">
    <property type="entry name" value="WH-like_DNA-bd_sf"/>
</dbReference>
<sequence>MDGIAHIMDRAELAQHLKISTKKVDELVKCGLPYFLVQNNRRGGIKRFRLLDVHAWLDRQTELAK</sequence>